<protein>
    <submittedName>
        <fullName evidence="2">Phage P22-like portal protein</fullName>
    </submittedName>
</protein>
<name>A0A6J5N1Y8_9CAUD</name>
<reference evidence="2" key="1">
    <citation type="submission" date="2020-04" db="EMBL/GenBank/DDBJ databases">
        <authorList>
            <person name="Chiriac C."/>
            <person name="Salcher M."/>
            <person name="Ghai R."/>
            <person name="Kavagutti S V."/>
        </authorList>
    </citation>
    <scope>NUCLEOTIDE SEQUENCE</scope>
</reference>
<feature type="region of interest" description="Disordered" evidence="1">
    <location>
        <begin position="686"/>
        <end position="731"/>
    </location>
</feature>
<dbReference type="InterPro" id="IPR032427">
    <property type="entry name" value="P22_portal"/>
</dbReference>
<accession>A0A6J5N1Y8</accession>
<evidence type="ECO:0000313" key="2">
    <source>
        <dbReference type="EMBL" id="CAB4153104.1"/>
    </source>
</evidence>
<dbReference type="Pfam" id="PF16510">
    <property type="entry name" value="P22_portal"/>
    <property type="match status" value="1"/>
</dbReference>
<proteinExistence type="predicted"/>
<dbReference type="EMBL" id="LR796581">
    <property type="protein sequence ID" value="CAB4153104.1"/>
    <property type="molecule type" value="Genomic_DNA"/>
</dbReference>
<organism evidence="2">
    <name type="scientific">uncultured Caudovirales phage</name>
    <dbReference type="NCBI Taxonomy" id="2100421"/>
    <lineage>
        <taxon>Viruses</taxon>
        <taxon>Duplodnaviria</taxon>
        <taxon>Heunggongvirae</taxon>
        <taxon>Uroviricota</taxon>
        <taxon>Caudoviricetes</taxon>
        <taxon>Peduoviridae</taxon>
        <taxon>Maltschvirus</taxon>
        <taxon>Maltschvirus maltsch</taxon>
    </lineage>
</organism>
<evidence type="ECO:0000256" key="1">
    <source>
        <dbReference type="SAM" id="MobiDB-lite"/>
    </source>
</evidence>
<sequence length="731" mass="81772">MAEETKKSIVEIARARYQRTKDLVGTLREQAIADTRFVMGDSDNQWQWPEDVYTSRAAVSGKPCLTINVTAQHCNQIINAIRQNRPSAKISPVDGEADKKTALILGGMLRSIQAYSNADTAHDTAAEHAVYGGEGYWRVLTEYESDESFDQVITIKPLVNPQLVYIDPDAIEPDRSDAKWGMIFEDMGKDQFREEYPDLDMSSWVEDPNGWNSADRVRIAEYFYCESEEDTLIKLQDSSIVRVSELPEGVKIYGESLVSSDGQQVAIVAKRKTTKKVWYWCKLIGGEDKPTDKRVWPGQYLPIITVVGKELNVNGEIVRKGVVRDLKDSGRMVNYSYSAAVETLALQSKVPYMASAEAISGFEDIWGSANIENRAYLPYNERDMEGNALSMPQRQAPAMMATAQVQMLQLSTEQMRASSGQQNANFGIKSEAQSGVGIQRLKAQGEIATFHFPDNLARALKYEARVILDLIPKVYDTRRVVRILGLDGKETAAVINPEMESPHEELDNVDGDIKEAFNPLVGRYDVAIDTGPSYQTQRQEAADTLTELTTRNPQLMQMAGDLIMRSYDFPMADEVADRLAKALPPDLQDHKGNQDMPPEVKQAMDQMGQQMDMLTKELHDSADKIEELQEGAEIKKQELIIKAYDSETKRIQALGTGMNPEQVQALVMQTVQSALITPAPAPQIYEDMQESEQEEAQHQMPPDDLEPMHEMQPTENPPSAGFSLPESQPQG</sequence>
<gene>
    <name evidence="2" type="ORF">UFOVP607_48</name>
</gene>